<dbReference type="Proteomes" id="UP000001574">
    <property type="component" value="Chromosome"/>
</dbReference>
<dbReference type="KEGG" id="mav:MAV_3499"/>
<dbReference type="InterPro" id="IPR036390">
    <property type="entry name" value="WH_DNA-bd_sf"/>
</dbReference>
<reference evidence="1 2" key="1">
    <citation type="submission" date="2006-10" db="EMBL/GenBank/DDBJ databases">
        <authorList>
            <person name="Fleischmann R.D."/>
            <person name="Dodson R.J."/>
            <person name="Haft D.H."/>
            <person name="Merkel J.S."/>
            <person name="Nelson W.C."/>
            <person name="Fraser C.M."/>
        </authorList>
    </citation>
    <scope>NUCLEOTIDE SEQUENCE [LARGE SCALE GENOMIC DNA]</scope>
    <source>
        <strain evidence="1 2">104</strain>
    </source>
</reference>
<evidence type="ECO:0008006" key="3">
    <source>
        <dbReference type="Google" id="ProtNLM"/>
    </source>
</evidence>
<sequence>MGDPLTKSRKLLAPSAGESAGRRRAVLRLLRASPEPMSIAGIADVLGVHPNTVRFHLDSLVADGQVEHVELDRKGPGRPPLMFRAVRQMDRGGTRHYRLLAEILAKAFAAETDPAPKALAAGRAWGQQLDAERRRLPRDAAGAEQAIAQLVDVLDELGFAPERRVIDGEQQVGLRHCPFLELAENSSNVVCPVHLGLMQGAMESWGAPVSVDRLDPFVEPDLCLAHLTLQGADR</sequence>
<gene>
    <name evidence="1" type="ordered locus">MAV_3499</name>
</gene>
<accession>A0A0H3A1I5</accession>
<dbReference type="SUPFAM" id="SSF46785">
    <property type="entry name" value="Winged helix' DNA-binding domain"/>
    <property type="match status" value="1"/>
</dbReference>
<dbReference type="EMBL" id="CP000479">
    <property type="protein sequence ID" value="ABK67879.1"/>
    <property type="molecule type" value="Genomic_DNA"/>
</dbReference>
<dbReference type="InterPro" id="IPR036388">
    <property type="entry name" value="WH-like_DNA-bd_sf"/>
</dbReference>
<evidence type="ECO:0000313" key="1">
    <source>
        <dbReference type="EMBL" id="ABK67879.1"/>
    </source>
</evidence>
<dbReference type="Pfam" id="PF12840">
    <property type="entry name" value="HTH_20"/>
    <property type="match status" value="1"/>
</dbReference>
<organism evidence="1 2">
    <name type="scientific">Mycobacterium avium (strain 104)</name>
    <dbReference type="NCBI Taxonomy" id="243243"/>
    <lineage>
        <taxon>Bacteria</taxon>
        <taxon>Bacillati</taxon>
        <taxon>Actinomycetota</taxon>
        <taxon>Actinomycetes</taxon>
        <taxon>Mycobacteriales</taxon>
        <taxon>Mycobacteriaceae</taxon>
        <taxon>Mycobacterium</taxon>
        <taxon>Mycobacterium avium complex (MAC)</taxon>
    </lineage>
</organism>
<proteinExistence type="predicted"/>
<dbReference type="AlphaFoldDB" id="A0A0H3A1I5"/>
<dbReference type="Gene3D" id="1.10.10.10">
    <property type="entry name" value="Winged helix-like DNA-binding domain superfamily/Winged helix DNA-binding domain"/>
    <property type="match status" value="1"/>
</dbReference>
<dbReference type="HOGENOM" id="CLU_078469_1_1_11"/>
<name>A0A0H3A1I5_MYCA1</name>
<protein>
    <recommendedName>
        <fullName evidence="3">Transcriptional regulator</fullName>
    </recommendedName>
</protein>
<evidence type="ECO:0000313" key="2">
    <source>
        <dbReference type="Proteomes" id="UP000001574"/>
    </source>
</evidence>
<dbReference type="RefSeq" id="WP_009977808.1">
    <property type="nucleotide sequence ID" value="NC_008595.1"/>
</dbReference>